<sequence length="256" mass="28017">MHIFLDRQFLPKSSCGTASLGPPLMPGLILNTGSFCVKRRGGAGRQFPSRQSRPHASPNTQTDSDADTLMLSFIQTRGVYDNLFAKCSLGYMQGRCGKKGFRMWSTGRRAARCHAPLREKSDSYDAVPSHATCCPSPQVRGVPLVPLLSLPRSFQYALLRFTRRSLLVFVAFHPPSVRVATLNVNELIRQHGAQTSQREPGTGRLSPTGAAPQKAANKGVTGEEFRLPRGEGRCSTTQTGRPQGEDLYEETGRAGR</sequence>
<feature type="region of interest" description="Disordered" evidence="1">
    <location>
        <begin position="41"/>
        <end position="64"/>
    </location>
</feature>
<evidence type="ECO:0000313" key="3">
    <source>
        <dbReference type="Proteomes" id="UP000324222"/>
    </source>
</evidence>
<evidence type="ECO:0000256" key="1">
    <source>
        <dbReference type="SAM" id="MobiDB-lite"/>
    </source>
</evidence>
<feature type="compositionally biased region" description="Basic and acidic residues" evidence="1">
    <location>
        <begin position="221"/>
        <end position="232"/>
    </location>
</feature>
<dbReference type="Proteomes" id="UP000324222">
    <property type="component" value="Unassembled WGS sequence"/>
</dbReference>
<proteinExistence type="predicted"/>
<keyword evidence="3" id="KW-1185">Reference proteome</keyword>
<reference evidence="2 3" key="1">
    <citation type="submission" date="2019-05" db="EMBL/GenBank/DDBJ databases">
        <title>Another draft genome of Portunus trituberculatus and its Hox gene families provides insights of decapod evolution.</title>
        <authorList>
            <person name="Jeong J.-H."/>
            <person name="Song I."/>
            <person name="Kim S."/>
            <person name="Choi T."/>
            <person name="Kim D."/>
            <person name="Ryu S."/>
            <person name="Kim W."/>
        </authorList>
    </citation>
    <scope>NUCLEOTIDE SEQUENCE [LARGE SCALE GENOMIC DNA]</scope>
    <source>
        <tissue evidence="2">Muscle</tissue>
    </source>
</reference>
<comment type="caution">
    <text evidence="2">The sequence shown here is derived from an EMBL/GenBank/DDBJ whole genome shotgun (WGS) entry which is preliminary data.</text>
</comment>
<name>A0A5B7F428_PORTR</name>
<dbReference type="AlphaFoldDB" id="A0A5B7F428"/>
<dbReference type="EMBL" id="VSRR010004331">
    <property type="protein sequence ID" value="MPC39334.1"/>
    <property type="molecule type" value="Genomic_DNA"/>
</dbReference>
<evidence type="ECO:0000313" key="2">
    <source>
        <dbReference type="EMBL" id="MPC39334.1"/>
    </source>
</evidence>
<feature type="region of interest" description="Disordered" evidence="1">
    <location>
        <begin position="191"/>
        <end position="256"/>
    </location>
</feature>
<accession>A0A5B7F428</accession>
<gene>
    <name evidence="2" type="ORF">E2C01_032867</name>
</gene>
<organism evidence="2 3">
    <name type="scientific">Portunus trituberculatus</name>
    <name type="common">Swimming crab</name>
    <name type="synonym">Neptunus trituberculatus</name>
    <dbReference type="NCBI Taxonomy" id="210409"/>
    <lineage>
        <taxon>Eukaryota</taxon>
        <taxon>Metazoa</taxon>
        <taxon>Ecdysozoa</taxon>
        <taxon>Arthropoda</taxon>
        <taxon>Crustacea</taxon>
        <taxon>Multicrustacea</taxon>
        <taxon>Malacostraca</taxon>
        <taxon>Eumalacostraca</taxon>
        <taxon>Eucarida</taxon>
        <taxon>Decapoda</taxon>
        <taxon>Pleocyemata</taxon>
        <taxon>Brachyura</taxon>
        <taxon>Eubrachyura</taxon>
        <taxon>Portunoidea</taxon>
        <taxon>Portunidae</taxon>
        <taxon>Portuninae</taxon>
        <taxon>Portunus</taxon>
    </lineage>
</organism>
<protein>
    <submittedName>
        <fullName evidence="2">Uncharacterized protein</fullName>
    </submittedName>
</protein>